<sequence>MLSMSQQLQLRAQNVDYGIALGNFRVLSLEFRRLFSNQCTQCR</sequence>
<organism evidence="1 2">
    <name type="scientific">Agrobacterium rosae</name>
    <dbReference type="NCBI Taxonomy" id="1972867"/>
    <lineage>
        <taxon>Bacteria</taxon>
        <taxon>Pseudomonadati</taxon>
        <taxon>Pseudomonadota</taxon>
        <taxon>Alphaproteobacteria</taxon>
        <taxon>Hyphomicrobiales</taxon>
        <taxon>Rhizobiaceae</taxon>
        <taxon>Rhizobium/Agrobacterium group</taxon>
        <taxon>Agrobacterium</taxon>
    </lineage>
</organism>
<name>A0A1R3U9X9_9HYPH</name>
<dbReference type="Proteomes" id="UP000187891">
    <property type="component" value="Unassembled WGS sequence"/>
</dbReference>
<accession>A0A1R3U9X9</accession>
<dbReference type="EMBL" id="FMUE01000036">
    <property type="protein sequence ID" value="SCX36410.1"/>
    <property type="molecule type" value="Genomic_DNA"/>
</dbReference>
<evidence type="ECO:0000313" key="1">
    <source>
        <dbReference type="EMBL" id="SCX36410.1"/>
    </source>
</evidence>
<protein>
    <submittedName>
        <fullName evidence="1">Uncharacterized protein</fullName>
    </submittedName>
</protein>
<proteinExistence type="predicted"/>
<gene>
    <name evidence="1" type="ORF">DSM25559_5465</name>
</gene>
<reference evidence="2" key="1">
    <citation type="submission" date="2016-10" db="EMBL/GenBank/DDBJ databases">
        <authorList>
            <person name="Wibberg D."/>
        </authorList>
    </citation>
    <scope>NUCLEOTIDE SEQUENCE [LARGE SCALE GENOMIC DNA]</scope>
</reference>
<evidence type="ECO:0000313" key="2">
    <source>
        <dbReference type="Proteomes" id="UP000187891"/>
    </source>
</evidence>
<dbReference type="AlphaFoldDB" id="A0A1R3U9X9"/>